<dbReference type="AlphaFoldDB" id="A0A0K2T3N7"/>
<organism evidence="1">
    <name type="scientific">Lepeophtheirus salmonis</name>
    <name type="common">Salmon louse</name>
    <name type="synonym">Caligus salmonis</name>
    <dbReference type="NCBI Taxonomy" id="72036"/>
    <lineage>
        <taxon>Eukaryota</taxon>
        <taxon>Metazoa</taxon>
        <taxon>Ecdysozoa</taxon>
        <taxon>Arthropoda</taxon>
        <taxon>Crustacea</taxon>
        <taxon>Multicrustacea</taxon>
        <taxon>Hexanauplia</taxon>
        <taxon>Copepoda</taxon>
        <taxon>Siphonostomatoida</taxon>
        <taxon>Caligidae</taxon>
        <taxon>Lepeophtheirus</taxon>
    </lineage>
</organism>
<protein>
    <submittedName>
        <fullName evidence="1">Uncharacterized protein</fullName>
    </submittedName>
</protein>
<proteinExistence type="predicted"/>
<reference evidence="1" key="1">
    <citation type="submission" date="2014-05" db="EMBL/GenBank/DDBJ databases">
        <authorList>
            <person name="Chronopoulou M."/>
        </authorList>
    </citation>
    <scope>NUCLEOTIDE SEQUENCE</scope>
    <source>
        <tissue evidence="1">Whole organism</tissue>
    </source>
</reference>
<dbReference type="EMBL" id="HACA01003029">
    <property type="protein sequence ID" value="CDW20390.1"/>
    <property type="molecule type" value="Transcribed_RNA"/>
</dbReference>
<accession>A0A0K2T3N7</accession>
<evidence type="ECO:0000313" key="1">
    <source>
        <dbReference type="EMBL" id="CDW20390.1"/>
    </source>
</evidence>
<sequence length="47" mass="5315">MGWSEIKQSFSFLAAIHYGRLILLRSSSLSSICFLTTWKILNGFGCM</sequence>
<name>A0A0K2T3N7_LEPSM</name>